<accession>A0A0G0IU51</accession>
<dbReference type="STRING" id="1619046.US42_C0007G0050"/>
<feature type="region of interest" description="Disordered" evidence="6">
    <location>
        <begin position="1"/>
        <end position="20"/>
    </location>
</feature>
<evidence type="ECO:0000256" key="6">
    <source>
        <dbReference type="SAM" id="MobiDB-lite"/>
    </source>
</evidence>
<dbReference type="PANTHER" id="PTHR35534:SF1">
    <property type="entry name" value="LARGE RIBOSOMAL SUBUNIT PROTEIN BL32"/>
    <property type="match status" value="1"/>
</dbReference>
<evidence type="ECO:0000256" key="2">
    <source>
        <dbReference type="ARBA" id="ARBA00022980"/>
    </source>
</evidence>
<dbReference type="Proteomes" id="UP000034849">
    <property type="component" value="Unassembled WGS sequence"/>
</dbReference>
<dbReference type="InterPro" id="IPR011332">
    <property type="entry name" value="Ribosomal_zn-bd"/>
</dbReference>
<evidence type="ECO:0000256" key="4">
    <source>
        <dbReference type="ARBA" id="ARBA00035178"/>
    </source>
</evidence>
<evidence type="ECO:0000313" key="8">
    <source>
        <dbReference type="Proteomes" id="UP000034849"/>
    </source>
</evidence>
<sequence length="73" mass="7942">MGLPAKQRTSRSRRERGSHFALKQTTSAKCSKCGANNLPHCACKACGNYKGRQAIPTAKRAARAARRKKTLGK</sequence>
<dbReference type="PANTHER" id="PTHR35534">
    <property type="entry name" value="50S RIBOSOMAL PROTEIN L32"/>
    <property type="match status" value="1"/>
</dbReference>
<dbReference type="GO" id="GO:0015934">
    <property type="term" value="C:large ribosomal subunit"/>
    <property type="evidence" value="ECO:0007669"/>
    <property type="project" value="InterPro"/>
</dbReference>
<dbReference type="Pfam" id="PF01783">
    <property type="entry name" value="Ribosomal_L32p"/>
    <property type="match status" value="1"/>
</dbReference>
<dbReference type="InterPro" id="IPR002677">
    <property type="entry name" value="Ribosomal_bL32"/>
</dbReference>
<evidence type="ECO:0000256" key="5">
    <source>
        <dbReference type="HAMAP-Rule" id="MF_00340"/>
    </source>
</evidence>
<proteinExistence type="inferred from homology"/>
<organism evidence="7 8">
    <name type="scientific">Candidatus Magasanikbacteria bacterium GW2011_GWC2_37_14</name>
    <dbReference type="NCBI Taxonomy" id="1619046"/>
    <lineage>
        <taxon>Bacteria</taxon>
        <taxon>Candidatus Magasanikiibacteriota</taxon>
    </lineage>
</organism>
<keyword evidence="3 5" id="KW-0687">Ribonucleoprotein</keyword>
<evidence type="ECO:0000256" key="1">
    <source>
        <dbReference type="ARBA" id="ARBA00008560"/>
    </source>
</evidence>
<keyword evidence="2 5" id="KW-0689">Ribosomal protein</keyword>
<dbReference type="NCBIfam" id="TIGR01031">
    <property type="entry name" value="rpmF_bact"/>
    <property type="match status" value="1"/>
</dbReference>
<dbReference type="GO" id="GO:0006412">
    <property type="term" value="P:translation"/>
    <property type="evidence" value="ECO:0007669"/>
    <property type="project" value="UniProtKB-UniRule"/>
</dbReference>
<reference evidence="7 8" key="1">
    <citation type="journal article" date="2015" name="Nature">
        <title>rRNA introns, odd ribosomes, and small enigmatic genomes across a large radiation of phyla.</title>
        <authorList>
            <person name="Brown C.T."/>
            <person name="Hug L.A."/>
            <person name="Thomas B.C."/>
            <person name="Sharon I."/>
            <person name="Castelle C.J."/>
            <person name="Singh A."/>
            <person name="Wilkins M.J."/>
            <person name="Williams K.H."/>
            <person name="Banfield J.F."/>
        </authorList>
    </citation>
    <scope>NUCLEOTIDE SEQUENCE [LARGE SCALE GENOMIC DNA]</scope>
</reference>
<comment type="similarity">
    <text evidence="1 5">Belongs to the bacterial ribosomal protein bL32 family.</text>
</comment>
<evidence type="ECO:0000256" key="3">
    <source>
        <dbReference type="ARBA" id="ARBA00023274"/>
    </source>
</evidence>
<gene>
    <name evidence="5" type="primary">rpmF</name>
    <name evidence="7" type="ORF">US42_C0007G0050</name>
</gene>
<protein>
    <recommendedName>
        <fullName evidence="4 5">Large ribosomal subunit protein bL32</fullName>
    </recommendedName>
</protein>
<comment type="caution">
    <text evidence="7">The sequence shown here is derived from an EMBL/GenBank/DDBJ whole genome shotgun (WGS) entry which is preliminary data.</text>
</comment>
<dbReference type="SUPFAM" id="SSF57829">
    <property type="entry name" value="Zn-binding ribosomal proteins"/>
    <property type="match status" value="1"/>
</dbReference>
<dbReference type="AlphaFoldDB" id="A0A0G0IU51"/>
<dbReference type="InterPro" id="IPR044957">
    <property type="entry name" value="Ribosomal_bL32_bact"/>
</dbReference>
<dbReference type="EMBL" id="LBSX01000007">
    <property type="protein sequence ID" value="KKQ27659.1"/>
    <property type="molecule type" value="Genomic_DNA"/>
</dbReference>
<dbReference type="GO" id="GO:0003735">
    <property type="term" value="F:structural constituent of ribosome"/>
    <property type="evidence" value="ECO:0007669"/>
    <property type="project" value="InterPro"/>
</dbReference>
<dbReference type="HAMAP" id="MF_00340">
    <property type="entry name" value="Ribosomal_bL32"/>
    <property type="match status" value="1"/>
</dbReference>
<name>A0A0G0IU51_9BACT</name>
<evidence type="ECO:0000313" key="7">
    <source>
        <dbReference type="EMBL" id="KKQ27659.1"/>
    </source>
</evidence>